<dbReference type="Pfam" id="PF05970">
    <property type="entry name" value="PIF1"/>
    <property type="match status" value="1"/>
</dbReference>
<dbReference type="GO" id="GO:0006281">
    <property type="term" value="P:DNA repair"/>
    <property type="evidence" value="ECO:0007669"/>
    <property type="project" value="InterPro"/>
</dbReference>
<comment type="caution">
    <text evidence="2">The sequence shown here is derived from an EMBL/GenBank/DDBJ whole genome shotgun (WGS) entry which is preliminary data.</text>
</comment>
<dbReference type="FunFam" id="3.40.50.300:FF:001498">
    <property type="entry name" value="ATP-dependent DNA helicase"/>
    <property type="match status" value="1"/>
</dbReference>
<dbReference type="GO" id="GO:0000723">
    <property type="term" value="P:telomere maintenance"/>
    <property type="evidence" value="ECO:0007669"/>
    <property type="project" value="InterPro"/>
</dbReference>
<dbReference type="InterPro" id="IPR003593">
    <property type="entry name" value="AAA+_ATPase"/>
</dbReference>
<dbReference type="AlphaFoldDB" id="A0A085BN89"/>
<dbReference type="SUPFAM" id="SSF52540">
    <property type="entry name" value="P-loop containing nucleoside triphosphate hydrolases"/>
    <property type="match status" value="2"/>
</dbReference>
<dbReference type="RefSeq" id="WP_034974053.1">
    <property type="nucleotide sequence ID" value="NZ_FOFI01000002.1"/>
</dbReference>
<dbReference type="InterPro" id="IPR029491">
    <property type="entry name" value="Helicase_HTH"/>
</dbReference>
<keyword evidence="3" id="KW-1185">Reference proteome</keyword>
<evidence type="ECO:0000313" key="3">
    <source>
        <dbReference type="Proteomes" id="UP000028623"/>
    </source>
</evidence>
<gene>
    <name evidence="2" type="ORF">IO89_05085</name>
</gene>
<proteinExistence type="predicted"/>
<name>A0A085BN89_9FLAO</name>
<dbReference type="Gene3D" id="3.40.50.300">
    <property type="entry name" value="P-loop containing nucleotide triphosphate hydrolases"/>
    <property type="match status" value="2"/>
</dbReference>
<organism evidence="2 3">
    <name type="scientific">Epilithonimonas lactis</name>
    <dbReference type="NCBI Taxonomy" id="421072"/>
    <lineage>
        <taxon>Bacteria</taxon>
        <taxon>Pseudomonadati</taxon>
        <taxon>Bacteroidota</taxon>
        <taxon>Flavobacteriia</taxon>
        <taxon>Flavobacteriales</taxon>
        <taxon>Weeksellaceae</taxon>
        <taxon>Chryseobacterium group</taxon>
        <taxon>Epilithonimonas</taxon>
    </lineage>
</organism>
<dbReference type="CDD" id="cd18809">
    <property type="entry name" value="SF1_C_RecD"/>
    <property type="match status" value="1"/>
</dbReference>
<dbReference type="eggNOG" id="COG0507">
    <property type="taxonomic scope" value="Bacteria"/>
</dbReference>
<reference evidence="2 3" key="1">
    <citation type="submission" date="2014-07" db="EMBL/GenBank/DDBJ databases">
        <title>Epilithonimonas lactis LMG 22401 Genome.</title>
        <authorList>
            <person name="Pipes S.E."/>
            <person name="Stropko S.J."/>
        </authorList>
    </citation>
    <scope>NUCLEOTIDE SEQUENCE [LARGE SCALE GENOMIC DNA]</scope>
    <source>
        <strain evidence="2 3">LMG 24401</strain>
    </source>
</reference>
<dbReference type="SMART" id="SM00382">
    <property type="entry name" value="AAA"/>
    <property type="match status" value="1"/>
</dbReference>
<dbReference type="Pfam" id="PF14493">
    <property type="entry name" value="HTH_40"/>
    <property type="match status" value="1"/>
</dbReference>
<dbReference type="OrthoDB" id="9763659at2"/>
<dbReference type="InterPro" id="IPR027417">
    <property type="entry name" value="P-loop_NTPase"/>
</dbReference>
<dbReference type="STRING" id="421072.SAMN04488097_1993"/>
<protein>
    <submittedName>
        <fullName evidence="2">ATPase AAA</fullName>
    </submittedName>
</protein>
<dbReference type="InterPro" id="IPR010285">
    <property type="entry name" value="DNA_helicase_pif1-like_DEAD"/>
</dbReference>
<feature type="domain" description="AAA+ ATPase" evidence="1">
    <location>
        <begin position="12"/>
        <end position="170"/>
    </location>
</feature>
<dbReference type="EMBL" id="JPLY01000001">
    <property type="protein sequence ID" value="KFC23934.1"/>
    <property type="molecule type" value="Genomic_DNA"/>
</dbReference>
<accession>A0A085BN89</accession>
<sequence>MNNSLFEIVEHTNRSIFLTGKAGTGKTTFLNDFVKKTKKKHIVVAPTGIAAINAGGVTIHSMFGLPLRTFLPTTERIDQNLGNNIPDLMVHFKYRKDKLKLLREIEIIIIDEASMLRADVLDMMDFSLRHVRRNQQKFGGVQMLFIGDLYQLPPVVRDEHILGMYYPSPFFFHAKALEGSNFITLELTKVYRQTDEHFLEILNAIRDGITGDIDFETLNERYQPDFDPKDEAYVYLCSHNKMADDINQKKIKELGGRAHSYTADVKGDFKETQYPNDEVLELKIGAQIMFIRNDTSPDKKYFNGKLAQISYLDEDEISVILDGSEEEITLKAETWEQKKYSLDDEKNIKEEVLGSFKQFPIRLAWAVTIHKSQGLTFDRLIIDAGKSFASGQVYVALSRCRTLEGIVLKSKITPEVIFSDKRVSKFQDETHANSKIEEILNSEKYDYSIQKVIRRIDCVWFVSALESWMVMTRSSKSVDKDQSQKLYITLKSEIENLKLIFQKFERILLQKTQKFLKGEEEWQEVEVKAKGAVNFFFSHVNEKVFSPLKDFYSETKGIKGLKAFNEDFRVWLDDLEEYLKDLKDVHLLETPLFDKEKDAVISMSINKVPTHVLTYQLFQDGKTISEIARERGLVNSTIFGHLSKYAEQNLLDKSDLLRIYPKEKVNAFEKVFKQSPKENINDWKAALPADFDYGEIRLIWNYYLNLNK</sequence>
<evidence type="ECO:0000259" key="1">
    <source>
        <dbReference type="SMART" id="SM00382"/>
    </source>
</evidence>
<evidence type="ECO:0000313" key="2">
    <source>
        <dbReference type="EMBL" id="KFC23934.1"/>
    </source>
</evidence>
<dbReference type="GO" id="GO:0003678">
    <property type="term" value="F:DNA helicase activity"/>
    <property type="evidence" value="ECO:0007669"/>
    <property type="project" value="InterPro"/>
</dbReference>
<dbReference type="InterPro" id="IPR051055">
    <property type="entry name" value="PIF1_helicase"/>
</dbReference>
<dbReference type="PANTHER" id="PTHR47642">
    <property type="entry name" value="ATP-DEPENDENT DNA HELICASE"/>
    <property type="match status" value="1"/>
</dbReference>
<dbReference type="Proteomes" id="UP000028623">
    <property type="component" value="Unassembled WGS sequence"/>
</dbReference>